<reference evidence="1 2" key="1">
    <citation type="submission" date="2023-07" db="EMBL/GenBank/DDBJ databases">
        <title>Genomic Encyclopedia of Type Strains, Phase IV (KMG-IV): sequencing the most valuable type-strain genomes for metagenomic binning, comparative biology and taxonomic classification.</title>
        <authorList>
            <person name="Goeker M."/>
        </authorList>
    </citation>
    <scope>NUCLEOTIDE SEQUENCE [LARGE SCALE GENOMIC DNA]</scope>
    <source>
        <strain evidence="1 2">DSM 29005</strain>
    </source>
</reference>
<accession>A0ABT9ZLD5</accession>
<keyword evidence="1" id="KW-0436">Ligase</keyword>
<comment type="caution">
    <text evidence="1">The sequence shown here is derived from an EMBL/GenBank/DDBJ whole genome shotgun (WGS) entry which is preliminary data.</text>
</comment>
<evidence type="ECO:0000313" key="1">
    <source>
        <dbReference type="EMBL" id="MDQ0232597.1"/>
    </source>
</evidence>
<name>A0ABT9ZLD5_9BACI</name>
<evidence type="ECO:0000313" key="2">
    <source>
        <dbReference type="Proteomes" id="UP001234495"/>
    </source>
</evidence>
<dbReference type="Proteomes" id="UP001234495">
    <property type="component" value="Unassembled WGS sequence"/>
</dbReference>
<protein>
    <submittedName>
        <fullName evidence="1">2'-5' RNA ligase</fullName>
    </submittedName>
</protein>
<sequence length="78" mass="9112">MEMGIYFGGDYLSIKAIFLDFYGTIVHEDGEIISNICKQIKRNSKTEATLSEIGSFWWDDFSKLFQNSYSETFQSQKY</sequence>
<dbReference type="GO" id="GO:0016874">
    <property type="term" value="F:ligase activity"/>
    <property type="evidence" value="ECO:0007669"/>
    <property type="project" value="UniProtKB-KW"/>
</dbReference>
<keyword evidence="2" id="KW-1185">Reference proteome</keyword>
<organism evidence="1 2">
    <name type="scientific">Metabacillus malikii</name>
    <dbReference type="NCBI Taxonomy" id="1504265"/>
    <lineage>
        <taxon>Bacteria</taxon>
        <taxon>Bacillati</taxon>
        <taxon>Bacillota</taxon>
        <taxon>Bacilli</taxon>
        <taxon>Bacillales</taxon>
        <taxon>Bacillaceae</taxon>
        <taxon>Metabacillus</taxon>
    </lineage>
</organism>
<dbReference type="EMBL" id="JAUSUD010000023">
    <property type="protein sequence ID" value="MDQ0232597.1"/>
    <property type="molecule type" value="Genomic_DNA"/>
</dbReference>
<proteinExistence type="predicted"/>
<gene>
    <name evidence="1" type="ORF">J2S19_003919</name>
</gene>